<comment type="caution">
    <text evidence="1">The sequence shown here is derived from an EMBL/GenBank/DDBJ whole genome shotgun (WGS) entry which is preliminary data.</text>
</comment>
<sequence length="145" mass="16979">MTESENEKIVEKLIDALNRRDFEAYLTYFSDDVTFVMPSGRTVDKEWFRKELPIGSPASPDQKTSIDRMISQGDMVWVESTITGTHTADWYGMPAFNKKFDYPSVAIYEFEAGKVKLVKTYWDQLRLFNQIQEKAVAELWDKMRE</sequence>
<dbReference type="PANTHER" id="PTHR38436">
    <property type="entry name" value="POLYKETIDE CYCLASE SNOAL-LIKE DOMAIN"/>
    <property type="match status" value="1"/>
</dbReference>
<accession>X1G1W6</accession>
<proteinExistence type="predicted"/>
<dbReference type="EMBL" id="BARU01016676">
    <property type="protein sequence ID" value="GAH51247.1"/>
    <property type="molecule type" value="Genomic_DNA"/>
</dbReference>
<name>X1G1W6_9ZZZZ</name>
<dbReference type="Pfam" id="PF07366">
    <property type="entry name" value="SnoaL"/>
    <property type="match status" value="1"/>
</dbReference>
<dbReference type="Gene3D" id="3.10.450.50">
    <property type="match status" value="1"/>
</dbReference>
<organism evidence="1">
    <name type="scientific">marine sediment metagenome</name>
    <dbReference type="NCBI Taxonomy" id="412755"/>
    <lineage>
        <taxon>unclassified sequences</taxon>
        <taxon>metagenomes</taxon>
        <taxon>ecological metagenomes</taxon>
    </lineage>
</organism>
<dbReference type="SUPFAM" id="SSF54427">
    <property type="entry name" value="NTF2-like"/>
    <property type="match status" value="1"/>
</dbReference>
<reference evidence="1" key="1">
    <citation type="journal article" date="2014" name="Front. Microbiol.">
        <title>High frequency of phylogenetically diverse reductive dehalogenase-homologous genes in deep subseafloor sedimentary metagenomes.</title>
        <authorList>
            <person name="Kawai M."/>
            <person name="Futagami T."/>
            <person name="Toyoda A."/>
            <person name="Takaki Y."/>
            <person name="Nishi S."/>
            <person name="Hori S."/>
            <person name="Arai W."/>
            <person name="Tsubouchi T."/>
            <person name="Morono Y."/>
            <person name="Uchiyama I."/>
            <person name="Ito T."/>
            <person name="Fujiyama A."/>
            <person name="Inagaki F."/>
            <person name="Takami H."/>
        </authorList>
    </citation>
    <scope>NUCLEOTIDE SEQUENCE</scope>
    <source>
        <strain evidence="1">Expedition CK06-06</strain>
    </source>
</reference>
<dbReference type="GO" id="GO:0030638">
    <property type="term" value="P:polyketide metabolic process"/>
    <property type="evidence" value="ECO:0007669"/>
    <property type="project" value="InterPro"/>
</dbReference>
<dbReference type="AlphaFoldDB" id="X1G1W6"/>
<dbReference type="PANTHER" id="PTHR38436:SF1">
    <property type="entry name" value="ESTER CYCLASE"/>
    <property type="match status" value="1"/>
</dbReference>
<dbReference type="InterPro" id="IPR032710">
    <property type="entry name" value="NTF2-like_dom_sf"/>
</dbReference>
<evidence type="ECO:0000313" key="1">
    <source>
        <dbReference type="EMBL" id="GAH51247.1"/>
    </source>
</evidence>
<evidence type="ECO:0008006" key="2">
    <source>
        <dbReference type="Google" id="ProtNLM"/>
    </source>
</evidence>
<gene>
    <name evidence="1" type="ORF">S03H2_27707</name>
</gene>
<protein>
    <recommendedName>
        <fullName evidence="2">SnoaL-like domain-containing protein</fullName>
    </recommendedName>
</protein>
<dbReference type="InterPro" id="IPR009959">
    <property type="entry name" value="Cyclase_SnoaL-like"/>
</dbReference>